<sequence length="182" mass="19497">SMPGFLAVFGYVDPANPIGYNISTKVQTLLQSLISLGALAACIVIFKFGSFISPRVGLWVASLVGVVSVAAQIGSTNLAALYFGRILLGFSNGFYSTYSAIYIGESAPAYLRGAAIGMVLRDDIAIMKNAWLEETEMRSLTHLLDAFRGADLRRILLSIAAAVSQAATGVYFISAFLVYFFV</sequence>
<evidence type="ECO:0000256" key="3">
    <source>
        <dbReference type="ARBA" id="ARBA00022989"/>
    </source>
</evidence>
<feature type="non-terminal residue" evidence="6">
    <location>
        <position position="1"/>
    </location>
</feature>
<keyword evidence="2 5" id="KW-0812">Transmembrane</keyword>
<proteinExistence type="predicted"/>
<organism evidence="6 7">
    <name type="scientific">Fusarium albosuccineum</name>
    <dbReference type="NCBI Taxonomy" id="1237068"/>
    <lineage>
        <taxon>Eukaryota</taxon>
        <taxon>Fungi</taxon>
        <taxon>Dikarya</taxon>
        <taxon>Ascomycota</taxon>
        <taxon>Pezizomycotina</taxon>
        <taxon>Sordariomycetes</taxon>
        <taxon>Hypocreomycetidae</taxon>
        <taxon>Hypocreales</taxon>
        <taxon>Nectriaceae</taxon>
        <taxon>Fusarium</taxon>
        <taxon>Fusarium decemcellulare species complex</taxon>
    </lineage>
</organism>
<keyword evidence="6" id="KW-0813">Transport</keyword>
<dbReference type="PANTHER" id="PTHR48022:SF10">
    <property type="entry name" value="MAJOR FACILITATOR SUPERFAMILY (MFS) PROFILE DOMAIN-CONTAINING PROTEIN"/>
    <property type="match status" value="1"/>
</dbReference>
<comment type="caution">
    <text evidence="6">The sequence shown here is derived from an EMBL/GenBank/DDBJ whole genome shotgun (WGS) entry which is preliminary data.</text>
</comment>
<dbReference type="GO" id="GO:0005351">
    <property type="term" value="F:carbohydrate:proton symporter activity"/>
    <property type="evidence" value="ECO:0007669"/>
    <property type="project" value="TreeGrafter"/>
</dbReference>
<dbReference type="InterPro" id="IPR005829">
    <property type="entry name" value="Sugar_transporter_CS"/>
</dbReference>
<accession>A0A8H4K9N2</accession>
<keyword evidence="3 5" id="KW-1133">Transmembrane helix</keyword>
<dbReference type="InterPro" id="IPR005828">
    <property type="entry name" value="MFS_sugar_transport-like"/>
</dbReference>
<dbReference type="PROSITE" id="PS00217">
    <property type="entry name" value="SUGAR_TRANSPORT_2"/>
    <property type="match status" value="1"/>
</dbReference>
<dbReference type="GO" id="GO:0016020">
    <property type="term" value="C:membrane"/>
    <property type="evidence" value="ECO:0007669"/>
    <property type="project" value="UniProtKB-SubCell"/>
</dbReference>
<feature type="transmembrane region" description="Helical" evidence="5">
    <location>
        <begin position="56"/>
        <end position="74"/>
    </location>
</feature>
<gene>
    <name evidence="6" type="ORF">FALBO_17184</name>
</gene>
<evidence type="ECO:0000313" key="7">
    <source>
        <dbReference type="Proteomes" id="UP000554235"/>
    </source>
</evidence>
<dbReference type="InterPro" id="IPR036259">
    <property type="entry name" value="MFS_trans_sf"/>
</dbReference>
<dbReference type="OrthoDB" id="6612291at2759"/>
<reference evidence="6 7" key="1">
    <citation type="submission" date="2020-01" db="EMBL/GenBank/DDBJ databases">
        <title>Identification and distribution of gene clusters putatively required for synthesis of sphingolipid metabolism inhibitors in phylogenetically diverse species of the filamentous fungus Fusarium.</title>
        <authorList>
            <person name="Kim H.-S."/>
            <person name="Busman M."/>
            <person name="Brown D.W."/>
            <person name="Divon H."/>
            <person name="Uhlig S."/>
            <person name="Proctor R.H."/>
        </authorList>
    </citation>
    <scope>NUCLEOTIDE SEQUENCE [LARGE SCALE GENOMIC DNA]</scope>
    <source>
        <strain evidence="6 7">NRRL 20459</strain>
    </source>
</reference>
<feature type="transmembrane region" description="Helical" evidence="5">
    <location>
        <begin position="155"/>
        <end position="181"/>
    </location>
</feature>
<dbReference type="Proteomes" id="UP000554235">
    <property type="component" value="Unassembled WGS sequence"/>
</dbReference>
<dbReference type="EMBL" id="JAADYS010003646">
    <property type="protein sequence ID" value="KAF4445448.1"/>
    <property type="molecule type" value="Genomic_DNA"/>
</dbReference>
<comment type="subcellular location">
    <subcellularLocation>
        <location evidence="1">Membrane</location>
        <topology evidence="1">Multi-pass membrane protein</topology>
    </subcellularLocation>
</comment>
<evidence type="ECO:0000256" key="1">
    <source>
        <dbReference type="ARBA" id="ARBA00004141"/>
    </source>
</evidence>
<evidence type="ECO:0000313" key="6">
    <source>
        <dbReference type="EMBL" id="KAF4445448.1"/>
    </source>
</evidence>
<dbReference type="SUPFAM" id="SSF103473">
    <property type="entry name" value="MFS general substrate transporter"/>
    <property type="match status" value="1"/>
</dbReference>
<evidence type="ECO:0000256" key="5">
    <source>
        <dbReference type="SAM" id="Phobius"/>
    </source>
</evidence>
<feature type="transmembrane region" description="Helical" evidence="5">
    <location>
        <begin position="29"/>
        <end position="49"/>
    </location>
</feature>
<evidence type="ECO:0000256" key="2">
    <source>
        <dbReference type="ARBA" id="ARBA00022692"/>
    </source>
</evidence>
<protein>
    <submittedName>
        <fullName evidence="6">High-affinity glucose transporter RGT2</fullName>
    </submittedName>
</protein>
<keyword evidence="6" id="KW-0762">Sugar transport</keyword>
<keyword evidence="4 5" id="KW-0472">Membrane</keyword>
<dbReference type="Gene3D" id="1.20.1250.20">
    <property type="entry name" value="MFS general substrate transporter like domains"/>
    <property type="match status" value="1"/>
</dbReference>
<name>A0A8H4K9N2_9HYPO</name>
<dbReference type="InterPro" id="IPR050360">
    <property type="entry name" value="MFS_Sugar_Transporters"/>
</dbReference>
<dbReference type="PANTHER" id="PTHR48022">
    <property type="entry name" value="PLASTIDIC GLUCOSE TRANSPORTER 4"/>
    <property type="match status" value="1"/>
</dbReference>
<keyword evidence="7" id="KW-1185">Reference proteome</keyword>
<dbReference type="Pfam" id="PF00083">
    <property type="entry name" value="Sugar_tr"/>
    <property type="match status" value="1"/>
</dbReference>
<dbReference type="AlphaFoldDB" id="A0A8H4K9N2"/>
<evidence type="ECO:0000256" key="4">
    <source>
        <dbReference type="ARBA" id="ARBA00023136"/>
    </source>
</evidence>